<keyword evidence="2" id="KW-1185">Reference proteome</keyword>
<sequence>MEFHPVVEQFRAQAEILDATQSTKSIDEATIQLAIWMDLNADRLSVDDMALLTAVGGILFREGLNRRFQKQFGDPER</sequence>
<reference evidence="1 2" key="1">
    <citation type="submission" date="2018-10" db="EMBL/GenBank/DDBJ databases">
        <title>Draft genome sequence of Aquitalea MWU14-2217 isolated from a wild cranberry bog in Provincetown, Massachusetts.</title>
        <authorList>
            <person name="Ebadzadsahrai G."/>
            <person name="Soby S."/>
        </authorList>
    </citation>
    <scope>NUCLEOTIDE SEQUENCE [LARGE SCALE GENOMIC DNA]</scope>
    <source>
        <strain evidence="1 2">MWU14-2217</strain>
    </source>
</reference>
<dbReference type="OrthoDB" id="8862161at2"/>
<evidence type="ECO:0000313" key="2">
    <source>
        <dbReference type="Proteomes" id="UP000274139"/>
    </source>
</evidence>
<dbReference type="AlphaFoldDB" id="A0A454JK33"/>
<protein>
    <submittedName>
        <fullName evidence="1">Uncharacterized protein</fullName>
    </submittedName>
</protein>
<proteinExistence type="predicted"/>
<comment type="caution">
    <text evidence="1">The sequence shown here is derived from an EMBL/GenBank/DDBJ whole genome shotgun (WGS) entry which is preliminary data.</text>
</comment>
<evidence type="ECO:0000313" key="1">
    <source>
        <dbReference type="EMBL" id="RMC99565.1"/>
    </source>
</evidence>
<dbReference type="EMBL" id="RFAR01000024">
    <property type="protein sequence ID" value="RMC99565.1"/>
    <property type="molecule type" value="Genomic_DNA"/>
</dbReference>
<gene>
    <name evidence="1" type="ORF">EAY64_07265</name>
</gene>
<dbReference type="RefSeq" id="WP_103524115.1">
    <property type="nucleotide sequence ID" value="NZ_JAIZDC010000007.1"/>
</dbReference>
<accession>A0A454JK33</accession>
<organism evidence="1 2">
    <name type="scientific">Aquitalea palustris</name>
    <dbReference type="NCBI Taxonomy" id="2480983"/>
    <lineage>
        <taxon>Bacteria</taxon>
        <taxon>Pseudomonadati</taxon>
        <taxon>Pseudomonadota</taxon>
        <taxon>Betaproteobacteria</taxon>
        <taxon>Neisseriales</taxon>
        <taxon>Chromobacteriaceae</taxon>
        <taxon>Aquitalea</taxon>
    </lineage>
</organism>
<dbReference type="Proteomes" id="UP000274139">
    <property type="component" value="Unassembled WGS sequence"/>
</dbReference>
<name>A0A454JK33_9NEIS</name>